<dbReference type="Pfam" id="PF01391">
    <property type="entry name" value="Collagen"/>
    <property type="match status" value="1"/>
</dbReference>
<dbReference type="PROSITE" id="PS50871">
    <property type="entry name" value="C1Q"/>
    <property type="match status" value="1"/>
</dbReference>
<comment type="subcellular location">
    <subcellularLocation>
        <location evidence="1">Secreted</location>
    </subcellularLocation>
</comment>
<dbReference type="AlphaFoldDB" id="A0A8C0ADJ9"/>
<evidence type="ECO:0000256" key="4">
    <source>
        <dbReference type="ARBA" id="ARBA00023119"/>
    </source>
</evidence>
<reference evidence="8" key="3">
    <citation type="submission" date="2025-09" db="UniProtKB">
        <authorList>
            <consortium name="Ensembl"/>
        </authorList>
    </citation>
    <scope>IDENTIFICATION</scope>
</reference>
<dbReference type="PRINTS" id="PR00007">
    <property type="entry name" value="COMPLEMNTC1Q"/>
</dbReference>
<dbReference type="GO" id="GO:0042995">
    <property type="term" value="C:cell projection"/>
    <property type="evidence" value="ECO:0007669"/>
    <property type="project" value="TreeGrafter"/>
</dbReference>
<dbReference type="GeneTree" id="ENSGT00940000161353"/>
<feature type="chain" id="PRO_5034555071" evidence="6">
    <location>
        <begin position="19"/>
        <end position="248"/>
    </location>
</feature>
<proteinExistence type="predicted"/>
<evidence type="ECO:0000256" key="2">
    <source>
        <dbReference type="ARBA" id="ARBA00022525"/>
    </source>
</evidence>
<evidence type="ECO:0000259" key="7">
    <source>
        <dbReference type="PROSITE" id="PS50871"/>
    </source>
</evidence>
<dbReference type="PANTHER" id="PTHR15427">
    <property type="entry name" value="EMILIN ELASTIN MICROFIBRIL INTERFACE-LOCATED PROTEIN ELASTIN MICROFIBRIL INTERFACER"/>
    <property type="match status" value="1"/>
</dbReference>
<evidence type="ECO:0000313" key="8">
    <source>
        <dbReference type="Ensembl" id="ENSBGRP00000024224.1"/>
    </source>
</evidence>
<dbReference type="Ensembl" id="ENSBGRT00000027949.1">
    <property type="protein sequence ID" value="ENSBGRP00000024224.1"/>
    <property type="gene ID" value="ENSBGRG00000015232.1"/>
</dbReference>
<feature type="region of interest" description="Disordered" evidence="5">
    <location>
        <begin position="180"/>
        <end position="217"/>
    </location>
</feature>
<protein>
    <submittedName>
        <fullName evidence="8">C1q and TNF related 5</fullName>
    </submittedName>
</protein>
<dbReference type="SMART" id="SM00110">
    <property type="entry name" value="C1Q"/>
    <property type="match status" value="1"/>
</dbReference>
<evidence type="ECO:0000256" key="6">
    <source>
        <dbReference type="SAM" id="SignalP"/>
    </source>
</evidence>
<dbReference type="Pfam" id="PF00386">
    <property type="entry name" value="C1q"/>
    <property type="match status" value="1"/>
</dbReference>
<dbReference type="PANTHER" id="PTHR15427:SF27">
    <property type="entry name" value="COMPLEMENT C1Q TUMOR NECROSIS FACTOR-RELATED PROTEIN 5"/>
    <property type="match status" value="1"/>
</dbReference>
<evidence type="ECO:0000256" key="5">
    <source>
        <dbReference type="SAM" id="MobiDB-lite"/>
    </source>
</evidence>
<reference evidence="8" key="1">
    <citation type="submission" date="2019-05" db="EMBL/GenBank/DDBJ databases">
        <authorList>
            <person name="Zhang S."/>
            <person name="Liu J."/>
        </authorList>
    </citation>
    <scope>NUCLEOTIDE SEQUENCE [LARGE SCALE GENOMIC DNA]</scope>
</reference>
<evidence type="ECO:0000256" key="1">
    <source>
        <dbReference type="ARBA" id="ARBA00004613"/>
    </source>
</evidence>
<keyword evidence="4" id="KW-0176">Collagen</keyword>
<sequence>MRPLLALLLLGLATGSAPLDDNKIPSLCPGHPGLPGTPGHHGSQGLPGRDGRDGRDGAPGAPGEKGEGGRPGLPGPRGDPGPRGEAGPMGATGPAGECSVPPRSAFSAKRSESRVPPPSDAPLPFDRVLVNEQGHYDAVTGKFTCQVPGAPAFPARRATTAARACLAATAATAAMARPGLRERKARAGGRASRGRVGIPGREERRDPWGQPGRRASARCLRAPPSALSALRAGCPRRRTRPYPSTACW</sequence>
<feature type="region of interest" description="Disordered" evidence="5">
    <location>
        <begin position="16"/>
        <end position="123"/>
    </location>
</feature>
<accession>A0A8C0ADJ9</accession>
<dbReference type="InterPro" id="IPR008983">
    <property type="entry name" value="Tumour_necrosis_fac-like_dom"/>
</dbReference>
<name>A0A8C0ADJ9_BOSMU</name>
<dbReference type="GO" id="GO:0005886">
    <property type="term" value="C:plasma membrane"/>
    <property type="evidence" value="ECO:0007669"/>
    <property type="project" value="TreeGrafter"/>
</dbReference>
<dbReference type="Gene3D" id="2.60.120.40">
    <property type="match status" value="1"/>
</dbReference>
<evidence type="ECO:0000313" key="9">
    <source>
        <dbReference type="Proteomes" id="UP000694520"/>
    </source>
</evidence>
<dbReference type="InterPro" id="IPR008160">
    <property type="entry name" value="Collagen"/>
</dbReference>
<dbReference type="Proteomes" id="UP000694520">
    <property type="component" value="Chromosome 13"/>
</dbReference>
<keyword evidence="3 6" id="KW-0732">Signal</keyword>
<dbReference type="InterPro" id="IPR001073">
    <property type="entry name" value="C1q_dom"/>
</dbReference>
<feature type="domain" description="C1q" evidence="7">
    <location>
        <begin position="99"/>
        <end position="149"/>
    </location>
</feature>
<dbReference type="SUPFAM" id="SSF49842">
    <property type="entry name" value="TNF-like"/>
    <property type="match status" value="1"/>
</dbReference>
<keyword evidence="2" id="KW-0964">Secreted</keyword>
<organism evidence="8 9">
    <name type="scientific">Bos mutus grunniens</name>
    <name type="common">Wild yak</name>
    <name type="synonym">Bos grunniens</name>
    <dbReference type="NCBI Taxonomy" id="30521"/>
    <lineage>
        <taxon>Eukaryota</taxon>
        <taxon>Metazoa</taxon>
        <taxon>Chordata</taxon>
        <taxon>Craniata</taxon>
        <taxon>Vertebrata</taxon>
        <taxon>Euteleostomi</taxon>
        <taxon>Mammalia</taxon>
        <taxon>Eutheria</taxon>
        <taxon>Laurasiatheria</taxon>
        <taxon>Artiodactyla</taxon>
        <taxon>Ruminantia</taxon>
        <taxon>Pecora</taxon>
        <taxon>Bovidae</taxon>
        <taxon>Bovinae</taxon>
        <taxon>Bos</taxon>
    </lineage>
</organism>
<keyword evidence="9" id="KW-1185">Reference proteome</keyword>
<feature type="signal peptide" evidence="6">
    <location>
        <begin position="1"/>
        <end position="18"/>
    </location>
</feature>
<evidence type="ECO:0000256" key="3">
    <source>
        <dbReference type="ARBA" id="ARBA00022729"/>
    </source>
</evidence>
<dbReference type="InterPro" id="IPR050392">
    <property type="entry name" value="Collagen/C1q_domain"/>
</dbReference>
<gene>
    <name evidence="8" type="primary">C1QTNF5</name>
</gene>
<reference evidence="8" key="2">
    <citation type="submission" date="2025-08" db="UniProtKB">
        <authorList>
            <consortium name="Ensembl"/>
        </authorList>
    </citation>
    <scope>IDENTIFICATION</scope>
</reference>
<dbReference type="GO" id="GO:0005581">
    <property type="term" value="C:collagen trimer"/>
    <property type="evidence" value="ECO:0007669"/>
    <property type="project" value="UniProtKB-KW"/>
</dbReference>
<dbReference type="GO" id="GO:0005615">
    <property type="term" value="C:extracellular space"/>
    <property type="evidence" value="ECO:0007669"/>
    <property type="project" value="TreeGrafter"/>
</dbReference>